<dbReference type="RefSeq" id="WP_107939382.1">
    <property type="nucleotide sequence ID" value="NZ_QANS01000002.1"/>
</dbReference>
<evidence type="ECO:0000256" key="3">
    <source>
        <dbReference type="ARBA" id="ARBA00023163"/>
    </source>
</evidence>
<evidence type="ECO:0000256" key="2">
    <source>
        <dbReference type="ARBA" id="ARBA00023125"/>
    </source>
</evidence>
<dbReference type="Pfam" id="PF00196">
    <property type="entry name" value="GerE"/>
    <property type="match status" value="1"/>
</dbReference>
<reference evidence="5 6" key="1">
    <citation type="submission" date="2018-04" db="EMBL/GenBank/DDBJ databases">
        <title>Novel species isolated from glacier.</title>
        <authorList>
            <person name="Liu Q."/>
            <person name="Xin Y.-H."/>
        </authorList>
    </citation>
    <scope>NUCLEOTIDE SEQUENCE [LARGE SCALE GENOMIC DNA]</scope>
    <source>
        <strain evidence="5 6">GT1R17</strain>
    </source>
</reference>
<proteinExistence type="predicted"/>
<comment type="caution">
    <text evidence="5">The sequence shown here is derived from an EMBL/GenBank/DDBJ whole genome shotgun (WGS) entry which is preliminary data.</text>
</comment>
<evidence type="ECO:0000256" key="1">
    <source>
        <dbReference type="ARBA" id="ARBA00023015"/>
    </source>
</evidence>
<evidence type="ECO:0000259" key="4">
    <source>
        <dbReference type="PROSITE" id="PS50043"/>
    </source>
</evidence>
<dbReference type="SMART" id="SM00421">
    <property type="entry name" value="HTH_LUXR"/>
    <property type="match status" value="1"/>
</dbReference>
<gene>
    <name evidence="5" type="ORF">CJD38_05890</name>
</gene>
<dbReference type="PANTHER" id="PTHR44688">
    <property type="entry name" value="DNA-BINDING TRANSCRIPTIONAL ACTIVATOR DEVR_DOSR"/>
    <property type="match status" value="1"/>
</dbReference>
<dbReference type="PANTHER" id="PTHR44688:SF16">
    <property type="entry name" value="DNA-BINDING TRANSCRIPTIONAL ACTIVATOR DEVR_DOSR"/>
    <property type="match status" value="1"/>
</dbReference>
<keyword evidence="3" id="KW-0804">Transcription</keyword>
<dbReference type="CDD" id="cd06170">
    <property type="entry name" value="LuxR_C_like"/>
    <property type="match status" value="1"/>
</dbReference>
<keyword evidence="1" id="KW-0805">Transcription regulation</keyword>
<dbReference type="InterPro" id="IPR036388">
    <property type="entry name" value="WH-like_DNA-bd_sf"/>
</dbReference>
<keyword evidence="2" id="KW-0238">DNA-binding</keyword>
<dbReference type="SUPFAM" id="SSF46894">
    <property type="entry name" value="C-terminal effector domain of the bipartite response regulators"/>
    <property type="match status" value="1"/>
</dbReference>
<dbReference type="GO" id="GO:0003677">
    <property type="term" value="F:DNA binding"/>
    <property type="evidence" value="ECO:0007669"/>
    <property type="project" value="UniProtKB-KW"/>
</dbReference>
<evidence type="ECO:0000313" key="6">
    <source>
        <dbReference type="Proteomes" id="UP000244248"/>
    </source>
</evidence>
<protein>
    <recommendedName>
        <fullName evidence="4">HTH luxR-type domain-containing protein</fullName>
    </recommendedName>
</protein>
<dbReference type="Proteomes" id="UP000244248">
    <property type="component" value="Unassembled WGS sequence"/>
</dbReference>
<name>A0A2T5MHX8_9GAMM</name>
<dbReference type="OrthoDB" id="1123107at2"/>
<dbReference type="EMBL" id="QANS01000002">
    <property type="protein sequence ID" value="PTU32191.1"/>
    <property type="molecule type" value="Genomic_DNA"/>
</dbReference>
<dbReference type="InterPro" id="IPR016032">
    <property type="entry name" value="Sig_transdc_resp-reg_C-effctor"/>
</dbReference>
<keyword evidence="6" id="KW-1185">Reference proteome</keyword>
<dbReference type="PROSITE" id="PS50043">
    <property type="entry name" value="HTH_LUXR_2"/>
    <property type="match status" value="1"/>
</dbReference>
<evidence type="ECO:0000313" key="5">
    <source>
        <dbReference type="EMBL" id="PTU32191.1"/>
    </source>
</evidence>
<organism evidence="5 6">
    <name type="scientific">Stenotrophobium rhamnosiphilum</name>
    <dbReference type="NCBI Taxonomy" id="2029166"/>
    <lineage>
        <taxon>Bacteria</taxon>
        <taxon>Pseudomonadati</taxon>
        <taxon>Pseudomonadota</taxon>
        <taxon>Gammaproteobacteria</taxon>
        <taxon>Nevskiales</taxon>
        <taxon>Nevskiaceae</taxon>
        <taxon>Stenotrophobium</taxon>
    </lineage>
</organism>
<dbReference type="Gene3D" id="1.10.10.10">
    <property type="entry name" value="Winged helix-like DNA-binding domain superfamily/Winged helix DNA-binding domain"/>
    <property type="match status" value="1"/>
</dbReference>
<dbReference type="AlphaFoldDB" id="A0A2T5MHX8"/>
<sequence>MADLDRVIQSLYTAAIEDDWQNFRPHALQILCEWTGAVSVSWHSYSSTALSGSFTEYPKPTGMSNKQLLGLPMPKGNRHLSMDELPTKLLDTNIAQPQSGYAVHYSHRGGAELVSTILLRFTAGNQLKDSAAINRALSHMVEASTLALRHFIQRDEWLHNLGRPNRGAAAMVDEHGAIYAASQRFMNLLAENYGNSHFTMLPCALPRDALENNGSFMSGPLHFRVTRDGPLYILHLRRSLPLDGLSPREREIARALGSGKTFKTVARQYGIAVSTVANHASRIYKKLGIYRREELIEQVRTPMESNQAVPAQVDA</sequence>
<accession>A0A2T5MHX8</accession>
<feature type="domain" description="HTH luxR-type" evidence="4">
    <location>
        <begin position="238"/>
        <end position="303"/>
    </location>
</feature>
<dbReference type="PRINTS" id="PR00038">
    <property type="entry name" value="HTHLUXR"/>
</dbReference>
<dbReference type="GO" id="GO:0006355">
    <property type="term" value="P:regulation of DNA-templated transcription"/>
    <property type="evidence" value="ECO:0007669"/>
    <property type="project" value="InterPro"/>
</dbReference>
<dbReference type="InterPro" id="IPR000792">
    <property type="entry name" value="Tscrpt_reg_LuxR_C"/>
</dbReference>